<protein>
    <submittedName>
        <fullName evidence="1">Uncharacterized protein</fullName>
    </submittedName>
</protein>
<dbReference type="AlphaFoldDB" id="A0A803Q8Z4"/>
<dbReference type="EMBL" id="UZAU01000713">
    <property type="status" value="NOT_ANNOTATED_CDS"/>
    <property type="molecule type" value="Genomic_DNA"/>
</dbReference>
<evidence type="ECO:0000313" key="2">
    <source>
        <dbReference type="Proteomes" id="UP000596661"/>
    </source>
</evidence>
<name>A0A803Q8Z4_CANSA</name>
<dbReference type="Proteomes" id="UP000596661">
    <property type="component" value="Chromosome 8"/>
</dbReference>
<accession>A0A803Q8Z4</accession>
<sequence length="79" mass="8574">MIKRVNTCKRVINACTVQSSGKLAGVMVDTTGVVGTDRFDAAETAWTKSSCSECRWKMDRSHLDRGIWGLAKVPLSGNA</sequence>
<reference evidence="1" key="2">
    <citation type="submission" date="2021-03" db="UniProtKB">
        <authorList>
            <consortium name="EnsemblPlants"/>
        </authorList>
    </citation>
    <scope>IDENTIFICATION</scope>
</reference>
<evidence type="ECO:0000313" key="1">
    <source>
        <dbReference type="EnsemblPlants" id="cds.evm.model.08.1529"/>
    </source>
</evidence>
<organism evidence="1 2">
    <name type="scientific">Cannabis sativa</name>
    <name type="common">Hemp</name>
    <name type="synonym">Marijuana</name>
    <dbReference type="NCBI Taxonomy" id="3483"/>
    <lineage>
        <taxon>Eukaryota</taxon>
        <taxon>Viridiplantae</taxon>
        <taxon>Streptophyta</taxon>
        <taxon>Embryophyta</taxon>
        <taxon>Tracheophyta</taxon>
        <taxon>Spermatophyta</taxon>
        <taxon>Magnoliopsida</taxon>
        <taxon>eudicotyledons</taxon>
        <taxon>Gunneridae</taxon>
        <taxon>Pentapetalae</taxon>
        <taxon>rosids</taxon>
        <taxon>fabids</taxon>
        <taxon>Rosales</taxon>
        <taxon>Cannabaceae</taxon>
        <taxon>Cannabis</taxon>
    </lineage>
</organism>
<keyword evidence="2" id="KW-1185">Reference proteome</keyword>
<reference evidence="1" key="1">
    <citation type="submission" date="2018-11" db="EMBL/GenBank/DDBJ databases">
        <authorList>
            <person name="Grassa J C."/>
        </authorList>
    </citation>
    <scope>NUCLEOTIDE SEQUENCE [LARGE SCALE GENOMIC DNA]</scope>
</reference>
<dbReference type="EnsemblPlants" id="evm.model.08.1529">
    <property type="protein sequence ID" value="cds.evm.model.08.1529"/>
    <property type="gene ID" value="evm.TU.08.1529"/>
</dbReference>
<dbReference type="Gramene" id="evm.model.08.1529">
    <property type="protein sequence ID" value="cds.evm.model.08.1529"/>
    <property type="gene ID" value="evm.TU.08.1529"/>
</dbReference>
<proteinExistence type="predicted"/>